<dbReference type="Gene3D" id="3.40.50.1000">
    <property type="entry name" value="HAD superfamily/HAD-like"/>
    <property type="match status" value="1"/>
</dbReference>
<feature type="transmembrane region" description="Helical" evidence="1">
    <location>
        <begin position="20"/>
        <end position="44"/>
    </location>
</feature>
<accession>A0A0D9QLP4</accession>
<keyword evidence="3" id="KW-1185">Reference proteome</keyword>
<evidence type="ECO:0000256" key="1">
    <source>
        <dbReference type="SAM" id="Phobius"/>
    </source>
</evidence>
<dbReference type="RefSeq" id="XP_012335525.1">
    <property type="nucleotide sequence ID" value="XM_012480102.1"/>
</dbReference>
<keyword evidence="1" id="KW-1133">Transmembrane helix</keyword>
<protein>
    <submittedName>
        <fullName evidence="2">Uncharacterized protein</fullName>
    </submittedName>
</protein>
<dbReference type="Proteomes" id="UP000054561">
    <property type="component" value="Unassembled WGS sequence"/>
</dbReference>
<dbReference type="VEuPathDB" id="PlasmoDB:AK88_02477"/>
<dbReference type="InterPro" id="IPR036412">
    <property type="entry name" value="HAD-like_sf"/>
</dbReference>
<evidence type="ECO:0000313" key="3">
    <source>
        <dbReference type="Proteomes" id="UP000054561"/>
    </source>
</evidence>
<sequence>MVTRRHVRELVKRYLPSINVAHFLCSTLLLNYLVVYLVVTALWFSPGGGKKQPVVGEVKLKSTLALEQKYYTHRRAYNHDDVVTHIVCLTYVLFCVLFNGTKLVNVWVQTRRKKEAQLEGQMNGYYREPRQYRKLGLDKPMSHDKSYHLKQIRTDFGVSIDEILFVDDDVNNCVSAKKEGYLTFNVMGKHGFNFKNVKVM</sequence>
<dbReference type="OrthoDB" id="10054414at2759"/>
<reference evidence="2 3" key="1">
    <citation type="submission" date="2014-03" db="EMBL/GenBank/DDBJ databases">
        <title>The Genome Sequence of Plasmodium fragile nilgiri.</title>
        <authorList>
            <consortium name="The Broad Institute Genomics Platform"/>
            <consortium name="The Broad Institute Genome Sequencing Center for Infectious Disease"/>
            <person name="Neafsey D."/>
            <person name="Duraisingh M."/>
            <person name="Young S.K."/>
            <person name="Zeng Q."/>
            <person name="Gargeya S."/>
            <person name="Abouelleil A."/>
            <person name="Alvarado L."/>
            <person name="Chapman S.B."/>
            <person name="Gainer-Dewar J."/>
            <person name="Goldberg J."/>
            <person name="Griggs A."/>
            <person name="Gujja S."/>
            <person name="Hansen M."/>
            <person name="Howarth C."/>
            <person name="Imamovic A."/>
            <person name="Larimer J."/>
            <person name="Pearson M."/>
            <person name="Poon T.W."/>
            <person name="Priest M."/>
            <person name="Roberts A."/>
            <person name="Saif S."/>
            <person name="Shea T."/>
            <person name="Sykes S."/>
            <person name="Wortman J."/>
            <person name="Nusbaum C."/>
            <person name="Birren B."/>
        </authorList>
    </citation>
    <scope>NUCLEOTIDE SEQUENCE [LARGE SCALE GENOMIC DNA]</scope>
    <source>
        <strain evidence="3">nilgiri</strain>
    </source>
</reference>
<feature type="transmembrane region" description="Helical" evidence="1">
    <location>
        <begin position="82"/>
        <end position="104"/>
    </location>
</feature>
<gene>
    <name evidence="2" type="ORF">AK88_02477</name>
</gene>
<dbReference type="EMBL" id="KQ001668">
    <property type="protein sequence ID" value="KJP87873.1"/>
    <property type="molecule type" value="Genomic_DNA"/>
</dbReference>
<evidence type="ECO:0000313" key="2">
    <source>
        <dbReference type="EMBL" id="KJP87873.1"/>
    </source>
</evidence>
<dbReference type="AlphaFoldDB" id="A0A0D9QLP4"/>
<dbReference type="SUPFAM" id="SSF56784">
    <property type="entry name" value="HAD-like"/>
    <property type="match status" value="1"/>
</dbReference>
<proteinExistence type="predicted"/>
<keyword evidence="1" id="KW-0472">Membrane</keyword>
<organism evidence="2 3">
    <name type="scientific">Plasmodium fragile</name>
    <dbReference type="NCBI Taxonomy" id="5857"/>
    <lineage>
        <taxon>Eukaryota</taxon>
        <taxon>Sar</taxon>
        <taxon>Alveolata</taxon>
        <taxon>Apicomplexa</taxon>
        <taxon>Aconoidasida</taxon>
        <taxon>Haemosporida</taxon>
        <taxon>Plasmodiidae</taxon>
        <taxon>Plasmodium</taxon>
        <taxon>Plasmodium (Plasmodium)</taxon>
    </lineage>
</organism>
<dbReference type="GeneID" id="24267791"/>
<dbReference type="InterPro" id="IPR023214">
    <property type="entry name" value="HAD_sf"/>
</dbReference>
<name>A0A0D9QLP4_PLAFR</name>
<keyword evidence="1" id="KW-0812">Transmembrane</keyword>